<reference evidence="3 4" key="1">
    <citation type="submission" date="2020-06" db="EMBL/GenBank/DDBJ databases">
        <title>Genome mining for natural products.</title>
        <authorList>
            <person name="Zhang B."/>
            <person name="Shi J."/>
            <person name="Ge H."/>
        </authorList>
    </citation>
    <scope>NUCLEOTIDE SEQUENCE [LARGE SCALE GENOMIC DNA]</scope>
    <source>
        <strain evidence="3 4">NA06532</strain>
        <plasmid evidence="3 4">unnamed2</plasmid>
    </source>
</reference>
<protein>
    <submittedName>
        <fullName evidence="3">Uncharacterized protein</fullName>
    </submittedName>
</protein>
<sequence length="91" mass="9348">MTTAPAPSATPQNAPAAPPAAPAPAVHQDWPVRIVVALISLLIAAGLILVSVYLGYQSPRWSNAITAGWAAVAAIVGLGSLLMVALKRTRR</sequence>
<keyword evidence="2" id="KW-0472">Membrane</keyword>
<dbReference type="RefSeq" id="WP_176146004.1">
    <property type="nucleotide sequence ID" value="NZ_CP054928.1"/>
</dbReference>
<evidence type="ECO:0000313" key="3">
    <source>
        <dbReference type="EMBL" id="QKW48166.1"/>
    </source>
</evidence>
<keyword evidence="2" id="KW-0812">Transmembrane</keyword>
<geneLocation type="plasmid" evidence="3 4">
    <name>unnamed2</name>
</geneLocation>
<gene>
    <name evidence="3" type="ORF">HUT09_37170</name>
</gene>
<dbReference type="Proteomes" id="UP000509345">
    <property type="component" value="Plasmid unnamed2"/>
</dbReference>
<evidence type="ECO:0000256" key="1">
    <source>
        <dbReference type="SAM" id="MobiDB-lite"/>
    </source>
</evidence>
<feature type="transmembrane region" description="Helical" evidence="2">
    <location>
        <begin position="34"/>
        <end position="56"/>
    </location>
</feature>
<feature type="region of interest" description="Disordered" evidence="1">
    <location>
        <begin position="1"/>
        <end position="24"/>
    </location>
</feature>
<dbReference type="AlphaFoldDB" id="A0A7H8N1A3"/>
<name>A0A7H8N1A3_STRMI</name>
<organism evidence="3 4">
    <name type="scientific">Streptomyces microflavus</name>
    <name type="common">Streptomyces lipmanii</name>
    <dbReference type="NCBI Taxonomy" id="1919"/>
    <lineage>
        <taxon>Bacteria</taxon>
        <taxon>Bacillati</taxon>
        <taxon>Actinomycetota</taxon>
        <taxon>Actinomycetes</taxon>
        <taxon>Kitasatosporales</taxon>
        <taxon>Streptomycetaceae</taxon>
        <taxon>Streptomyces</taxon>
    </lineage>
</organism>
<keyword evidence="3" id="KW-0614">Plasmid</keyword>
<accession>A0A7H8N1A3</accession>
<feature type="transmembrane region" description="Helical" evidence="2">
    <location>
        <begin position="68"/>
        <end position="86"/>
    </location>
</feature>
<proteinExistence type="predicted"/>
<evidence type="ECO:0000256" key="2">
    <source>
        <dbReference type="SAM" id="Phobius"/>
    </source>
</evidence>
<feature type="compositionally biased region" description="Low complexity" evidence="1">
    <location>
        <begin position="1"/>
        <end position="15"/>
    </location>
</feature>
<keyword evidence="2" id="KW-1133">Transmembrane helix</keyword>
<dbReference type="EMBL" id="CP054928">
    <property type="protein sequence ID" value="QKW48166.1"/>
    <property type="molecule type" value="Genomic_DNA"/>
</dbReference>
<dbReference type="GeneID" id="87636886"/>
<evidence type="ECO:0000313" key="4">
    <source>
        <dbReference type="Proteomes" id="UP000509345"/>
    </source>
</evidence>